<evidence type="ECO:0000256" key="1">
    <source>
        <dbReference type="ARBA" id="ARBA00022692"/>
    </source>
</evidence>
<feature type="transmembrane region" description="Helical" evidence="4">
    <location>
        <begin position="247"/>
        <end position="266"/>
    </location>
</feature>
<dbReference type="InterPro" id="IPR011701">
    <property type="entry name" value="MFS"/>
</dbReference>
<name>I3CF52_9GAMM</name>
<protein>
    <submittedName>
        <fullName evidence="5">Major Facilitator Superfamily transporter</fullName>
    </submittedName>
</protein>
<feature type="transmembrane region" description="Helical" evidence="4">
    <location>
        <begin position="104"/>
        <end position="127"/>
    </location>
</feature>
<feature type="transmembrane region" description="Helical" evidence="4">
    <location>
        <begin position="7"/>
        <end position="31"/>
    </location>
</feature>
<dbReference type="Pfam" id="PF07690">
    <property type="entry name" value="MFS_1"/>
    <property type="match status" value="1"/>
</dbReference>
<sequence length="395" mass="42970">MPTVPHLAAVYLAIVQFCFASMWTIYVIYLPQLLVKAGIDIQWLRWILLADQLVFILMDISLGFATDKVQRALGKLGGMILGVSVLTCLSFLALPFIASYQQPSFLLILIFLWVVTSSALRVPPLVLLGKHTAKPQLPLAVALQTVGLALASSIAPYLGTTLSNVAPEIPFFISSITLLITVAGLIYVEKQLQDNSPQPDPPANIELSPTILFILACFCAGIAFQAYSSFHSIPQLLKFAEKSDLPYLIPIFWIGFNLIMFPMNLLIERKGAFPVLILSSALAAVIATITTFADSLPQLLIAQFLLGGCWGSIFTASLTASLNLGKTGKEGLVVGLWSSIFACAAFLRIGLLLSGWQETASVKQGLAIFPSLFWICTTGLLIVAVLEYRRFTEKL</sequence>
<organism evidence="5 6">
    <name type="scientific">Beggiatoa alba B18LD</name>
    <dbReference type="NCBI Taxonomy" id="395493"/>
    <lineage>
        <taxon>Bacteria</taxon>
        <taxon>Pseudomonadati</taxon>
        <taxon>Pseudomonadota</taxon>
        <taxon>Gammaproteobacteria</taxon>
        <taxon>Thiotrichales</taxon>
        <taxon>Thiotrichaceae</taxon>
        <taxon>Beggiatoa</taxon>
    </lineage>
</organism>
<feature type="transmembrane region" description="Helical" evidence="4">
    <location>
        <begin position="273"/>
        <end position="293"/>
    </location>
</feature>
<keyword evidence="6" id="KW-1185">Reference proteome</keyword>
<dbReference type="EMBL" id="JH600070">
    <property type="protein sequence ID" value="EIJ42245.1"/>
    <property type="molecule type" value="Genomic_DNA"/>
</dbReference>
<dbReference type="InterPro" id="IPR036259">
    <property type="entry name" value="MFS_trans_sf"/>
</dbReference>
<dbReference type="AlphaFoldDB" id="I3CF52"/>
<feature type="transmembrane region" description="Helical" evidence="4">
    <location>
        <begin position="365"/>
        <end position="386"/>
    </location>
</feature>
<feature type="transmembrane region" description="Helical" evidence="4">
    <location>
        <begin position="209"/>
        <end position="227"/>
    </location>
</feature>
<dbReference type="eggNOG" id="COG2211">
    <property type="taxonomic scope" value="Bacteria"/>
</dbReference>
<feature type="transmembrane region" description="Helical" evidence="4">
    <location>
        <begin position="169"/>
        <end position="188"/>
    </location>
</feature>
<feature type="transmembrane region" description="Helical" evidence="4">
    <location>
        <begin position="332"/>
        <end position="353"/>
    </location>
</feature>
<evidence type="ECO:0000256" key="2">
    <source>
        <dbReference type="ARBA" id="ARBA00022989"/>
    </source>
</evidence>
<keyword evidence="3 4" id="KW-0472">Membrane</keyword>
<dbReference type="OrthoDB" id="4701669at2"/>
<dbReference type="Gene3D" id="1.20.1250.20">
    <property type="entry name" value="MFS general substrate transporter like domains"/>
    <property type="match status" value="2"/>
</dbReference>
<dbReference type="RefSeq" id="WP_002685004.1">
    <property type="nucleotide sequence ID" value="NZ_JH600070.1"/>
</dbReference>
<evidence type="ECO:0000313" key="6">
    <source>
        <dbReference type="Proteomes" id="UP000005744"/>
    </source>
</evidence>
<feature type="transmembrane region" description="Helical" evidence="4">
    <location>
        <begin position="299"/>
        <end position="320"/>
    </location>
</feature>
<dbReference type="HOGENOM" id="CLU_705187_0_0_6"/>
<evidence type="ECO:0000313" key="5">
    <source>
        <dbReference type="EMBL" id="EIJ42245.1"/>
    </source>
</evidence>
<dbReference type="Proteomes" id="UP000005744">
    <property type="component" value="Unassembled WGS sequence"/>
</dbReference>
<gene>
    <name evidence="5" type="ORF">BegalDRAFT_1350</name>
</gene>
<feature type="transmembrane region" description="Helical" evidence="4">
    <location>
        <begin position="76"/>
        <end position="98"/>
    </location>
</feature>
<keyword evidence="2 4" id="KW-1133">Transmembrane helix</keyword>
<accession>I3CF52</accession>
<evidence type="ECO:0000256" key="4">
    <source>
        <dbReference type="SAM" id="Phobius"/>
    </source>
</evidence>
<dbReference type="GO" id="GO:0022857">
    <property type="term" value="F:transmembrane transporter activity"/>
    <property type="evidence" value="ECO:0007669"/>
    <property type="project" value="InterPro"/>
</dbReference>
<reference evidence="5 6" key="1">
    <citation type="submission" date="2011-11" db="EMBL/GenBank/DDBJ databases">
        <title>Improved High-Quality Draft sequence of Beggiatoa alba B18lD.</title>
        <authorList>
            <consortium name="US DOE Joint Genome Institute"/>
            <person name="Lucas S."/>
            <person name="Han J."/>
            <person name="Lapidus A."/>
            <person name="Cheng J.-F."/>
            <person name="Goodwin L."/>
            <person name="Pitluck S."/>
            <person name="Peters L."/>
            <person name="Mikhailova N."/>
            <person name="Held B."/>
            <person name="Detter J.C."/>
            <person name="Han C."/>
            <person name="Tapia R."/>
            <person name="Land M."/>
            <person name="Hauser L."/>
            <person name="Kyrpides N."/>
            <person name="Ivanova N."/>
            <person name="Pagani I."/>
            <person name="Samuel K."/>
            <person name="Teske A."/>
            <person name="Mueller J."/>
            <person name="Woyke T."/>
        </authorList>
    </citation>
    <scope>NUCLEOTIDE SEQUENCE [LARGE SCALE GENOMIC DNA]</scope>
    <source>
        <strain evidence="5 6">B18LD</strain>
    </source>
</reference>
<evidence type="ECO:0000256" key="3">
    <source>
        <dbReference type="ARBA" id="ARBA00023136"/>
    </source>
</evidence>
<proteinExistence type="predicted"/>
<dbReference type="STRING" id="395493.BegalDRAFT_1350"/>
<feature type="transmembrane region" description="Helical" evidence="4">
    <location>
        <begin position="43"/>
        <end position="64"/>
    </location>
</feature>
<feature type="transmembrane region" description="Helical" evidence="4">
    <location>
        <begin position="139"/>
        <end position="157"/>
    </location>
</feature>
<dbReference type="SUPFAM" id="SSF103473">
    <property type="entry name" value="MFS general substrate transporter"/>
    <property type="match status" value="1"/>
</dbReference>
<keyword evidence="1 4" id="KW-0812">Transmembrane</keyword>